<dbReference type="InterPro" id="IPR009061">
    <property type="entry name" value="DNA-bd_dom_put_sf"/>
</dbReference>
<organism evidence="3 4">
    <name type="scientific">Tersicoccus solisilvae</name>
    <dbReference type="NCBI Taxonomy" id="1882339"/>
    <lineage>
        <taxon>Bacteria</taxon>
        <taxon>Bacillati</taxon>
        <taxon>Actinomycetota</taxon>
        <taxon>Actinomycetes</taxon>
        <taxon>Micrococcales</taxon>
        <taxon>Micrococcaceae</taxon>
        <taxon>Tersicoccus</taxon>
    </lineage>
</organism>
<name>A0ABQ1NJD6_9MICC</name>
<dbReference type="Gene3D" id="1.10.490.50">
    <property type="entry name" value="Antibiotic binding domain of TipA-like multidrug resistance regulators"/>
    <property type="match status" value="1"/>
</dbReference>
<comment type="caution">
    <text evidence="3">The sequence shown here is derived from an EMBL/GenBank/DDBJ whole genome shotgun (WGS) entry which is preliminary data.</text>
</comment>
<dbReference type="Pfam" id="PF13411">
    <property type="entry name" value="MerR_1"/>
    <property type="match status" value="1"/>
</dbReference>
<sequence>MEWSIHQIARLAGTTSRTLRHYGDVGLLEPSRVGANGYRYYDRTGLLALQRILLLRQLGLGLPRIREVMARQTDPGEALTVHLRWLRLEQQRLDDQITAVQNTLRRLERGDDLMAEEALHGFDHTRYRDEVEQRWGQEAYRSSDAWWRGMTDDERAGWQRAQERLQQDWAAAADAGEDPAGETAQALAARHADGLASIPGTPGHGTGAPDADYLRGLGELYVADDRFAAHYGGAANAAFVRDALRRYADGVEGDRA</sequence>
<dbReference type="PANTHER" id="PTHR30204:SF97">
    <property type="entry name" value="MERR FAMILY REGULATORY PROTEIN"/>
    <property type="match status" value="1"/>
</dbReference>
<dbReference type="InterPro" id="IPR012925">
    <property type="entry name" value="TipAS_dom"/>
</dbReference>
<dbReference type="PANTHER" id="PTHR30204">
    <property type="entry name" value="REDOX-CYCLING DRUG-SENSING TRANSCRIPTIONAL ACTIVATOR SOXR"/>
    <property type="match status" value="1"/>
</dbReference>
<dbReference type="SUPFAM" id="SSF89082">
    <property type="entry name" value="Antibiotic binding domain of TipA-like multidrug resistance regulators"/>
    <property type="match status" value="1"/>
</dbReference>
<gene>
    <name evidence="3" type="ORF">GCM10011512_01760</name>
</gene>
<reference evidence="4" key="1">
    <citation type="journal article" date="2019" name="Int. J. Syst. Evol. Microbiol.">
        <title>The Global Catalogue of Microorganisms (GCM) 10K type strain sequencing project: providing services to taxonomists for standard genome sequencing and annotation.</title>
        <authorList>
            <consortium name="The Broad Institute Genomics Platform"/>
            <consortium name="The Broad Institute Genome Sequencing Center for Infectious Disease"/>
            <person name="Wu L."/>
            <person name="Ma J."/>
        </authorList>
    </citation>
    <scope>NUCLEOTIDE SEQUENCE [LARGE SCALE GENOMIC DNA]</scope>
    <source>
        <strain evidence="4">CGMCC 1.15480</strain>
    </source>
</reference>
<dbReference type="PROSITE" id="PS50937">
    <property type="entry name" value="HTH_MERR_2"/>
    <property type="match status" value="1"/>
</dbReference>
<dbReference type="Proteomes" id="UP000597761">
    <property type="component" value="Unassembled WGS sequence"/>
</dbReference>
<dbReference type="SMART" id="SM00422">
    <property type="entry name" value="HTH_MERR"/>
    <property type="match status" value="1"/>
</dbReference>
<evidence type="ECO:0000256" key="1">
    <source>
        <dbReference type="ARBA" id="ARBA00023125"/>
    </source>
</evidence>
<dbReference type="InterPro" id="IPR047057">
    <property type="entry name" value="MerR_fam"/>
</dbReference>
<dbReference type="InterPro" id="IPR036244">
    <property type="entry name" value="TipA-like_antibiotic-bd"/>
</dbReference>
<proteinExistence type="predicted"/>
<dbReference type="EMBL" id="BMJI01000001">
    <property type="protein sequence ID" value="GGC78787.1"/>
    <property type="molecule type" value="Genomic_DNA"/>
</dbReference>
<evidence type="ECO:0000313" key="4">
    <source>
        <dbReference type="Proteomes" id="UP000597761"/>
    </source>
</evidence>
<evidence type="ECO:0000313" key="3">
    <source>
        <dbReference type="EMBL" id="GGC78787.1"/>
    </source>
</evidence>
<keyword evidence="1" id="KW-0238">DNA-binding</keyword>
<keyword evidence="4" id="KW-1185">Reference proteome</keyword>
<dbReference type="RefSeq" id="WP_188664926.1">
    <property type="nucleotide sequence ID" value="NZ_BMJI01000001.1"/>
</dbReference>
<evidence type="ECO:0000259" key="2">
    <source>
        <dbReference type="PROSITE" id="PS50937"/>
    </source>
</evidence>
<dbReference type="Gene3D" id="1.10.1660.10">
    <property type="match status" value="1"/>
</dbReference>
<protein>
    <submittedName>
        <fullName evidence="3">MerR family transcriptional regulator</fullName>
    </submittedName>
</protein>
<dbReference type="SUPFAM" id="SSF46955">
    <property type="entry name" value="Putative DNA-binding domain"/>
    <property type="match status" value="1"/>
</dbReference>
<dbReference type="InterPro" id="IPR000551">
    <property type="entry name" value="MerR-type_HTH_dom"/>
</dbReference>
<dbReference type="Pfam" id="PF07739">
    <property type="entry name" value="TipAS"/>
    <property type="match status" value="1"/>
</dbReference>
<feature type="domain" description="HTH merR-type" evidence="2">
    <location>
        <begin position="1"/>
        <end position="71"/>
    </location>
</feature>
<accession>A0ABQ1NJD6</accession>